<reference evidence="3 6" key="3">
    <citation type="journal article" date="2022" name="G3 (Bethesda)">
        <title>Whole-genome sequence and methylome profiling of the almond [Prunus dulcis (Mill.) D.A. Webb] cultivar 'Nonpareil'.</title>
        <authorList>
            <person name="D'Amico-Willman K.M."/>
            <person name="Ouma W.Z."/>
            <person name="Meulia T."/>
            <person name="Sideli G.M."/>
            <person name="Gradziel T.M."/>
            <person name="Fresnedo-Ramirez J."/>
        </authorList>
    </citation>
    <scope>NUCLEOTIDE SEQUENCE [LARGE SCALE GENOMIC DNA]</scope>
    <source>
        <strain evidence="3">Clone GOH B32 T37-40</strain>
    </source>
</reference>
<protein>
    <submittedName>
        <fullName evidence="4">PREDICTED: TPD1</fullName>
    </submittedName>
</protein>
<gene>
    <name evidence="4" type="ORF">ALMOND_2B000868</name>
    <name evidence="3" type="ORF">L3X38_008037</name>
</gene>
<feature type="signal peptide" evidence="2">
    <location>
        <begin position="1"/>
        <end position="23"/>
    </location>
</feature>
<dbReference type="InParanoid" id="A0A5E4F7B0"/>
<dbReference type="PANTHER" id="PTHR33184:SF72">
    <property type="entry name" value="BETA-1,3-N-ACETYLGLUCOSAMINYLTRANSFERASE FAMILY PROTEIN"/>
    <property type="match status" value="1"/>
</dbReference>
<dbReference type="GO" id="GO:0001709">
    <property type="term" value="P:cell fate determination"/>
    <property type="evidence" value="ECO:0007669"/>
    <property type="project" value="TreeGrafter"/>
</dbReference>
<dbReference type="OMA" id="QISFKYA"/>
<dbReference type="PANTHER" id="PTHR33184">
    <property type="entry name" value="PROTEIN TAPETUM DETERMINANT 1-LIKE-RELATED"/>
    <property type="match status" value="1"/>
</dbReference>
<sequence length="124" mass="13465">MASTSLNLFSAILLLILLSKGISQKCSTNDLQISQDKTGVLVQAKPEFEVKVLNACPCLQGNVKLGCDGFQTTEEVNPLSLLKSGNECLLNNGSSLIPFSQISFKYAWDTQFSFKPVSSEINCN</sequence>
<evidence type="ECO:0000313" key="4">
    <source>
        <dbReference type="EMBL" id="VVA23885.1"/>
    </source>
</evidence>
<reference evidence="5" key="2">
    <citation type="journal article" date="2020" name="Plant J.">
        <title>Transposons played a major role in the diversification between the closely related almond and peach genomes: results from the almond genome sequence.</title>
        <authorList>
            <person name="Alioto T."/>
            <person name="Alexiou K.G."/>
            <person name="Bardil A."/>
            <person name="Barteri F."/>
            <person name="Castanera R."/>
            <person name="Cruz F."/>
            <person name="Dhingra A."/>
            <person name="Duval H."/>
            <person name="Fernandez I Marti A."/>
            <person name="Frias L."/>
            <person name="Galan B."/>
            <person name="Garcia J.L."/>
            <person name="Howad W."/>
            <person name="Gomez-Garrido J."/>
            <person name="Gut M."/>
            <person name="Julca I."/>
            <person name="Morata J."/>
            <person name="Puigdomenech P."/>
            <person name="Ribeca P."/>
            <person name="Rubio Cabetas M.J."/>
            <person name="Vlasova A."/>
            <person name="Wirthensohn M."/>
            <person name="Garcia-Mas J."/>
            <person name="Gabaldon T."/>
            <person name="Casacuberta J.M."/>
            <person name="Arus P."/>
        </authorList>
    </citation>
    <scope>NUCLEOTIDE SEQUENCE [LARGE SCALE GENOMIC DNA]</scope>
    <source>
        <strain evidence="5">cv. Texas</strain>
    </source>
</reference>
<evidence type="ECO:0000313" key="6">
    <source>
        <dbReference type="Proteomes" id="UP001054821"/>
    </source>
</evidence>
<dbReference type="EMBL" id="CABIKO010000075">
    <property type="protein sequence ID" value="VVA23885.1"/>
    <property type="molecule type" value="Genomic_DNA"/>
</dbReference>
<dbReference type="EMBL" id="JAJFAZ020000001">
    <property type="protein sequence ID" value="KAI5355142.1"/>
    <property type="molecule type" value="Genomic_DNA"/>
</dbReference>
<evidence type="ECO:0000256" key="2">
    <source>
        <dbReference type="SAM" id="SignalP"/>
    </source>
</evidence>
<dbReference type="InterPro" id="IPR040361">
    <property type="entry name" value="TPD1"/>
</dbReference>
<evidence type="ECO:0000313" key="3">
    <source>
        <dbReference type="EMBL" id="KAI5355142.1"/>
    </source>
</evidence>
<dbReference type="Proteomes" id="UP000327085">
    <property type="component" value="Chromosome 1"/>
</dbReference>
<name>A0A5E4F7B0_PRUDU</name>
<dbReference type="Gramene" id="VVA23885">
    <property type="protein sequence ID" value="VVA23885"/>
    <property type="gene ID" value="Prudul26B000868"/>
</dbReference>
<reference evidence="4" key="1">
    <citation type="submission" date="2019-07" db="EMBL/GenBank/DDBJ databases">
        <authorList>
            <person name="Alioto T."/>
            <person name="Alioto T."/>
            <person name="Gomez Garrido J."/>
        </authorList>
    </citation>
    <scope>NUCLEOTIDE SEQUENCE</scope>
</reference>
<keyword evidence="6" id="KW-1185">Reference proteome</keyword>
<evidence type="ECO:0000313" key="5">
    <source>
        <dbReference type="Proteomes" id="UP000327085"/>
    </source>
</evidence>
<organism evidence="4 5">
    <name type="scientific">Prunus dulcis</name>
    <name type="common">Almond</name>
    <name type="synonym">Amygdalus dulcis</name>
    <dbReference type="NCBI Taxonomy" id="3755"/>
    <lineage>
        <taxon>Eukaryota</taxon>
        <taxon>Viridiplantae</taxon>
        <taxon>Streptophyta</taxon>
        <taxon>Embryophyta</taxon>
        <taxon>Tracheophyta</taxon>
        <taxon>Spermatophyta</taxon>
        <taxon>Magnoliopsida</taxon>
        <taxon>eudicotyledons</taxon>
        <taxon>Gunneridae</taxon>
        <taxon>Pentapetalae</taxon>
        <taxon>rosids</taxon>
        <taxon>fabids</taxon>
        <taxon>Rosales</taxon>
        <taxon>Rosaceae</taxon>
        <taxon>Amygdaloideae</taxon>
        <taxon>Amygdaleae</taxon>
        <taxon>Prunus</taxon>
    </lineage>
</organism>
<keyword evidence="1 2" id="KW-0732">Signal</keyword>
<dbReference type="AlphaFoldDB" id="A0A5E4F7B0"/>
<proteinExistence type="predicted"/>
<evidence type="ECO:0000256" key="1">
    <source>
        <dbReference type="ARBA" id="ARBA00022729"/>
    </source>
</evidence>
<dbReference type="Proteomes" id="UP001054821">
    <property type="component" value="Chromosome 1"/>
</dbReference>
<accession>A0A5E4F7B0</accession>
<dbReference type="Pfam" id="PF24068">
    <property type="entry name" value="TPD1_C"/>
    <property type="match status" value="1"/>
</dbReference>
<feature type="chain" id="PRO_5044620596" evidence="2">
    <location>
        <begin position="24"/>
        <end position="124"/>
    </location>
</feature>